<dbReference type="GO" id="GO:0000009">
    <property type="term" value="F:alpha-1,6-mannosyltransferase activity"/>
    <property type="evidence" value="ECO:0007669"/>
    <property type="project" value="InterPro"/>
</dbReference>
<keyword evidence="2" id="KW-1185">Reference proteome</keyword>
<keyword evidence="1" id="KW-0808">Transferase</keyword>
<comment type="caution">
    <text evidence="1">The sequence shown here is derived from an EMBL/GenBank/DDBJ whole genome shotgun (WGS) entry which is preliminary data.</text>
</comment>
<evidence type="ECO:0000313" key="1">
    <source>
        <dbReference type="EMBL" id="KHJ35355.1"/>
    </source>
</evidence>
<accession>A0A0B1PDE9</accession>
<proteinExistence type="predicted"/>
<dbReference type="Gene3D" id="3.90.550.20">
    <property type="match status" value="1"/>
</dbReference>
<dbReference type="GO" id="GO:0000136">
    <property type="term" value="C:mannan polymerase complex"/>
    <property type="evidence" value="ECO:0007669"/>
    <property type="project" value="TreeGrafter"/>
</dbReference>
<dbReference type="InterPro" id="IPR039367">
    <property type="entry name" value="Och1-like"/>
</dbReference>
<dbReference type="PANTHER" id="PTHR31834">
    <property type="entry name" value="INITIATION-SPECIFIC ALPHA-1,6-MANNOSYLTRANSFERASE"/>
    <property type="match status" value="1"/>
</dbReference>
<sequence>MTGLYSSDLKKWDGFSSSNLIANHTIWQIASLREKKLWLTWATQWSDSNPDWTHIIRTSSPNDLLEIIRSFPELQDAIKRFSYIRKDLIRHILLWYYGGFYASIDTWSRVALHDCSPISSVLDSNEIKIGLMIGVATDEPFLSFKTMEQWGWLRSFGFSQDVLWAPLRFNPLLKTAIVRSLSHARTHETLGKGLGIGFEAKTKLIEEISGAAMFTDVILESLSKTLSEDDSLRDPDAGIARRVTWKKFSKLKKPIWIEGDFTSDYNRTHGLAILPINVWSNSQDHSRAGSDSVDSACVNQPHGINLKKTWRDTDFG</sequence>
<organism evidence="1 2">
    <name type="scientific">Uncinula necator</name>
    <name type="common">Grape powdery mildew</name>
    <dbReference type="NCBI Taxonomy" id="52586"/>
    <lineage>
        <taxon>Eukaryota</taxon>
        <taxon>Fungi</taxon>
        <taxon>Dikarya</taxon>
        <taxon>Ascomycota</taxon>
        <taxon>Pezizomycotina</taxon>
        <taxon>Leotiomycetes</taxon>
        <taxon>Erysiphales</taxon>
        <taxon>Erysiphaceae</taxon>
        <taxon>Erysiphe</taxon>
    </lineage>
</organism>
<reference evidence="1 2" key="1">
    <citation type="journal article" date="2014" name="BMC Genomics">
        <title>Adaptive genomic structural variation in the grape powdery mildew pathogen, Erysiphe necator.</title>
        <authorList>
            <person name="Jones L."/>
            <person name="Riaz S."/>
            <person name="Morales-Cruz A."/>
            <person name="Amrine K.C."/>
            <person name="McGuire B."/>
            <person name="Gubler W.D."/>
            <person name="Walker M.A."/>
            <person name="Cantu D."/>
        </authorList>
    </citation>
    <scope>NUCLEOTIDE SEQUENCE [LARGE SCALE GENOMIC DNA]</scope>
    <source>
        <strain evidence="2">c</strain>
    </source>
</reference>
<dbReference type="PANTHER" id="PTHR31834:SF9">
    <property type="entry name" value="INITIATION-SPECIFIC ALPHA-1,6-MANNOSYLTRANSFERASE"/>
    <property type="match status" value="1"/>
</dbReference>
<evidence type="ECO:0000313" key="2">
    <source>
        <dbReference type="Proteomes" id="UP000030854"/>
    </source>
</evidence>
<protein>
    <submittedName>
        <fullName evidence="1">Putative glycosyltransferase family 32 protein</fullName>
    </submittedName>
</protein>
<dbReference type="Proteomes" id="UP000030854">
    <property type="component" value="Unassembled WGS sequence"/>
</dbReference>
<gene>
    <name evidence="1" type="ORF">EV44_g5285</name>
</gene>
<dbReference type="InterPro" id="IPR007577">
    <property type="entry name" value="GlycoTrfase_DXD_sugar-bd_CS"/>
</dbReference>
<dbReference type="STRING" id="52586.A0A0B1PDE9"/>
<dbReference type="EMBL" id="JNVN01000427">
    <property type="protein sequence ID" value="KHJ35355.1"/>
    <property type="molecule type" value="Genomic_DNA"/>
</dbReference>
<dbReference type="GO" id="GO:0006487">
    <property type="term" value="P:protein N-linked glycosylation"/>
    <property type="evidence" value="ECO:0007669"/>
    <property type="project" value="TreeGrafter"/>
</dbReference>
<dbReference type="HOGENOM" id="CLU_022381_3_1_1"/>
<name>A0A0B1PDE9_UNCNE</name>
<dbReference type="AlphaFoldDB" id="A0A0B1PDE9"/>
<dbReference type="Pfam" id="PF04488">
    <property type="entry name" value="Gly_transf_sug"/>
    <property type="match status" value="1"/>
</dbReference>